<name>A0ABQ6JV38_9MICO</name>
<comment type="caution">
    <text evidence="2">The sequence shown here is derived from an EMBL/GenBank/DDBJ whole genome shotgun (WGS) entry which is preliminary data.</text>
</comment>
<feature type="domain" description="YrdC-like" evidence="1">
    <location>
        <begin position="2"/>
        <end position="52"/>
    </location>
</feature>
<proteinExistence type="predicted"/>
<organism evidence="2 3">
    <name type="scientific">Homoserinibacter gongjuensis</name>
    <dbReference type="NCBI Taxonomy" id="1162968"/>
    <lineage>
        <taxon>Bacteria</taxon>
        <taxon>Bacillati</taxon>
        <taxon>Actinomycetota</taxon>
        <taxon>Actinomycetes</taxon>
        <taxon>Micrococcales</taxon>
        <taxon>Microbacteriaceae</taxon>
        <taxon>Homoserinibacter</taxon>
    </lineage>
</organism>
<gene>
    <name evidence="2" type="ORF">GCM10025869_26860</name>
</gene>
<reference evidence="3" key="1">
    <citation type="journal article" date="2019" name="Int. J. Syst. Evol. Microbiol.">
        <title>The Global Catalogue of Microorganisms (GCM) 10K type strain sequencing project: providing services to taxonomists for standard genome sequencing and annotation.</title>
        <authorList>
            <consortium name="The Broad Institute Genomics Platform"/>
            <consortium name="The Broad Institute Genome Sequencing Center for Infectious Disease"/>
            <person name="Wu L."/>
            <person name="Ma J."/>
        </authorList>
    </citation>
    <scope>NUCLEOTIDE SEQUENCE [LARGE SCALE GENOMIC DNA]</scope>
    <source>
        <strain evidence="3">NBRC 108755</strain>
    </source>
</reference>
<dbReference type="Pfam" id="PF01300">
    <property type="entry name" value="Sua5_yciO_yrdC"/>
    <property type="match status" value="1"/>
</dbReference>
<dbReference type="Proteomes" id="UP001157069">
    <property type="component" value="Unassembled WGS sequence"/>
</dbReference>
<evidence type="ECO:0000313" key="3">
    <source>
        <dbReference type="Proteomes" id="UP001157069"/>
    </source>
</evidence>
<dbReference type="EMBL" id="BSVA01000001">
    <property type="protein sequence ID" value="GMA92157.1"/>
    <property type="molecule type" value="Genomic_DNA"/>
</dbReference>
<dbReference type="Gene3D" id="3.90.870.10">
    <property type="entry name" value="DHBP synthase"/>
    <property type="match status" value="1"/>
</dbReference>
<accession>A0ABQ6JV38</accession>
<keyword evidence="3" id="KW-1185">Reference proteome</keyword>
<dbReference type="InterPro" id="IPR017945">
    <property type="entry name" value="DHBP_synth_RibB-like_a/b_dom"/>
</dbReference>
<dbReference type="InterPro" id="IPR006070">
    <property type="entry name" value="Sua5-like_dom"/>
</dbReference>
<sequence>MILRARAMLDWDLGETRGTVALRMPSDPIALELLAETGPLAVSSANRTGSPPR</sequence>
<protein>
    <recommendedName>
        <fullName evidence="1">YrdC-like domain-containing protein</fullName>
    </recommendedName>
</protein>
<evidence type="ECO:0000259" key="1">
    <source>
        <dbReference type="Pfam" id="PF01300"/>
    </source>
</evidence>
<evidence type="ECO:0000313" key="2">
    <source>
        <dbReference type="EMBL" id="GMA92157.1"/>
    </source>
</evidence>
<dbReference type="SUPFAM" id="SSF55821">
    <property type="entry name" value="YrdC/RibB"/>
    <property type="match status" value="1"/>
</dbReference>